<proteinExistence type="predicted"/>
<accession>A0A378N0H6</accession>
<reference evidence="2 3" key="1">
    <citation type="submission" date="2018-06" db="EMBL/GenBank/DDBJ databases">
        <authorList>
            <consortium name="Pathogen Informatics"/>
            <person name="Doyle S."/>
        </authorList>
    </citation>
    <scope>NUCLEOTIDE SEQUENCE [LARGE SCALE GENOMIC DNA]</scope>
    <source>
        <strain evidence="2 3">NCTC10638</strain>
    </source>
</reference>
<feature type="transmembrane region" description="Helical" evidence="1">
    <location>
        <begin position="12"/>
        <end position="35"/>
    </location>
</feature>
<evidence type="ECO:0000313" key="2">
    <source>
        <dbReference type="EMBL" id="STY61397.1"/>
    </source>
</evidence>
<protein>
    <submittedName>
        <fullName evidence="2">Uncharacterized protein</fullName>
    </submittedName>
</protein>
<dbReference type="AlphaFoldDB" id="A0A378N0H6"/>
<evidence type="ECO:0000313" key="3">
    <source>
        <dbReference type="Proteomes" id="UP000254802"/>
    </source>
</evidence>
<organism evidence="2 3">
    <name type="scientific">Mannheimia haemolytica</name>
    <name type="common">Pasteurella haemolytica</name>
    <dbReference type="NCBI Taxonomy" id="75985"/>
    <lineage>
        <taxon>Bacteria</taxon>
        <taxon>Pseudomonadati</taxon>
        <taxon>Pseudomonadota</taxon>
        <taxon>Gammaproteobacteria</taxon>
        <taxon>Pasteurellales</taxon>
        <taxon>Pasteurellaceae</taxon>
        <taxon>Mannheimia</taxon>
    </lineage>
</organism>
<sequence length="50" mass="5780">MPEKSPDIWVMLWSWVILHANTLTTAASAIIAVILRAFFVRKSHYCDTQF</sequence>
<name>A0A378N0H6_MANHA</name>
<keyword evidence="1" id="KW-1133">Transmembrane helix</keyword>
<dbReference type="EMBL" id="UGPN01000002">
    <property type="protein sequence ID" value="STY61397.1"/>
    <property type="molecule type" value="Genomic_DNA"/>
</dbReference>
<keyword evidence="1" id="KW-0812">Transmembrane</keyword>
<evidence type="ECO:0000256" key="1">
    <source>
        <dbReference type="SAM" id="Phobius"/>
    </source>
</evidence>
<keyword evidence="1" id="KW-0472">Membrane</keyword>
<gene>
    <name evidence="2" type="ORF">NCTC10638_02612</name>
</gene>
<dbReference type="Proteomes" id="UP000254802">
    <property type="component" value="Unassembled WGS sequence"/>
</dbReference>